<gene>
    <name evidence="2" type="ORF">GUJ93_ZPchr0007g6299</name>
</gene>
<dbReference type="OrthoDB" id="1923159at2759"/>
<dbReference type="PANTHER" id="PTHR12603">
    <property type="entry name" value="CCR4-NOT TRANSCRIPTION COMPLEX RELATED"/>
    <property type="match status" value="1"/>
</dbReference>
<dbReference type="GO" id="GO:0004842">
    <property type="term" value="F:ubiquitin-protein transferase activity"/>
    <property type="evidence" value="ECO:0007669"/>
    <property type="project" value="InterPro"/>
</dbReference>
<evidence type="ECO:0000256" key="1">
    <source>
        <dbReference type="SAM" id="MobiDB-lite"/>
    </source>
</evidence>
<proteinExistence type="predicted"/>
<dbReference type="InterPro" id="IPR039780">
    <property type="entry name" value="Mot2"/>
</dbReference>
<evidence type="ECO:0000313" key="3">
    <source>
        <dbReference type="Proteomes" id="UP000729402"/>
    </source>
</evidence>
<dbReference type="EMBL" id="JAAALK010000282">
    <property type="protein sequence ID" value="KAG8080969.1"/>
    <property type="molecule type" value="Genomic_DNA"/>
</dbReference>
<dbReference type="GO" id="GO:0030014">
    <property type="term" value="C:CCR4-NOT complex"/>
    <property type="evidence" value="ECO:0007669"/>
    <property type="project" value="InterPro"/>
</dbReference>
<name>A0A8J5T678_ZIZPA</name>
<reference evidence="2" key="2">
    <citation type="submission" date="2021-02" db="EMBL/GenBank/DDBJ databases">
        <authorList>
            <person name="Kimball J.A."/>
            <person name="Haas M.W."/>
            <person name="Macchietto M."/>
            <person name="Kono T."/>
            <person name="Duquette J."/>
            <person name="Shao M."/>
        </authorList>
    </citation>
    <scope>NUCLEOTIDE SEQUENCE</scope>
    <source>
        <tissue evidence="2">Fresh leaf tissue</tissue>
    </source>
</reference>
<accession>A0A8J5T678</accession>
<feature type="region of interest" description="Disordered" evidence="1">
    <location>
        <begin position="281"/>
        <end position="301"/>
    </location>
</feature>
<feature type="compositionally biased region" description="Low complexity" evidence="1">
    <location>
        <begin position="291"/>
        <end position="301"/>
    </location>
</feature>
<protein>
    <submittedName>
        <fullName evidence="2">Uncharacterized protein</fullName>
    </submittedName>
</protein>
<evidence type="ECO:0000313" key="2">
    <source>
        <dbReference type="EMBL" id="KAG8080969.1"/>
    </source>
</evidence>
<dbReference type="Proteomes" id="UP000729402">
    <property type="component" value="Unassembled WGS sequence"/>
</dbReference>
<dbReference type="GO" id="GO:0016567">
    <property type="term" value="P:protein ubiquitination"/>
    <property type="evidence" value="ECO:0007669"/>
    <property type="project" value="TreeGrafter"/>
</dbReference>
<reference evidence="2" key="1">
    <citation type="journal article" date="2021" name="bioRxiv">
        <title>Whole Genome Assembly and Annotation of Northern Wild Rice, Zizania palustris L., Supports a Whole Genome Duplication in the Zizania Genus.</title>
        <authorList>
            <person name="Haas M."/>
            <person name="Kono T."/>
            <person name="Macchietto M."/>
            <person name="Millas R."/>
            <person name="McGilp L."/>
            <person name="Shao M."/>
            <person name="Duquette J."/>
            <person name="Hirsch C.N."/>
            <person name="Kimball J."/>
        </authorList>
    </citation>
    <scope>NUCLEOTIDE SEQUENCE</scope>
    <source>
        <tissue evidence="2">Fresh leaf tissue</tissue>
    </source>
</reference>
<sequence length="301" mass="32781">MAMEAVAASARRPARRTWFPAPAPLRLTVANRNVEKKQKTQKVNSKAVTVKAKKHLAIVRILERGEYFGQYEKVLKVLVSWPTGTPSQQASTNNNISMENSFPSLCEREMHRFFHLKNASELRLDNIPVLVNDQLWGSVGAAAAARRASPGGHLYYGGGARNSTGKEVLFQGGGRGDGTTAPASAPELIIVLPPAGCVACPIARPRADSRTIFTGFRSSSSSVGPVYRNAYAFHRSYLEMEKVFKVYCTRKAAAGVHDGPCRSIYSTEGRFIYGMEAETRCAPETPTGRTPSSSPSASSRW</sequence>
<dbReference type="PANTHER" id="PTHR12603:SF36">
    <property type="entry name" value="RNA BINDING (RRM_RBD_RNP MOTIFS) FAMILY PROTEIN"/>
    <property type="match status" value="1"/>
</dbReference>
<organism evidence="2 3">
    <name type="scientific">Zizania palustris</name>
    <name type="common">Northern wild rice</name>
    <dbReference type="NCBI Taxonomy" id="103762"/>
    <lineage>
        <taxon>Eukaryota</taxon>
        <taxon>Viridiplantae</taxon>
        <taxon>Streptophyta</taxon>
        <taxon>Embryophyta</taxon>
        <taxon>Tracheophyta</taxon>
        <taxon>Spermatophyta</taxon>
        <taxon>Magnoliopsida</taxon>
        <taxon>Liliopsida</taxon>
        <taxon>Poales</taxon>
        <taxon>Poaceae</taxon>
        <taxon>BOP clade</taxon>
        <taxon>Oryzoideae</taxon>
        <taxon>Oryzeae</taxon>
        <taxon>Zizaniinae</taxon>
        <taxon>Zizania</taxon>
    </lineage>
</organism>
<dbReference type="AlphaFoldDB" id="A0A8J5T678"/>
<comment type="caution">
    <text evidence="2">The sequence shown here is derived from an EMBL/GenBank/DDBJ whole genome shotgun (WGS) entry which is preliminary data.</text>
</comment>
<keyword evidence="3" id="KW-1185">Reference proteome</keyword>